<evidence type="ECO:0000256" key="1">
    <source>
        <dbReference type="SAM" id="MobiDB-lite"/>
    </source>
</evidence>
<keyword evidence="3" id="KW-1185">Reference proteome</keyword>
<feature type="region of interest" description="Disordered" evidence="1">
    <location>
        <begin position="229"/>
        <end position="255"/>
    </location>
</feature>
<proteinExistence type="predicted"/>
<dbReference type="EMBL" id="JBHSKX010000001">
    <property type="protein sequence ID" value="MFC5366050.1"/>
    <property type="molecule type" value="Genomic_DNA"/>
</dbReference>
<reference evidence="2 3" key="1">
    <citation type="journal article" date="2019" name="Int. J. Syst. Evol. Microbiol.">
        <title>The Global Catalogue of Microorganisms (GCM) 10K type strain sequencing project: providing services to taxonomists for standard genome sequencing and annotation.</title>
        <authorList>
            <consortium name="The Broad Institute Genomics Platform"/>
            <consortium name="The Broad Institute Genome Sequencing Center for Infectious Disease"/>
            <person name="Wu L."/>
            <person name="Ma J."/>
        </authorList>
    </citation>
    <scope>NUCLEOTIDE SEQUENCE [LARGE SCALE GENOMIC DNA]</scope>
    <source>
        <strain evidence="2 3">CGMCC 1.12237</strain>
    </source>
</reference>
<dbReference type="AlphaFoldDB" id="A0ABD5R7T4"/>
<organism evidence="2 3">
    <name type="scientific">Salinirubrum litoreum</name>
    <dbReference type="NCBI Taxonomy" id="1126234"/>
    <lineage>
        <taxon>Archaea</taxon>
        <taxon>Methanobacteriati</taxon>
        <taxon>Methanobacteriota</taxon>
        <taxon>Stenosarchaea group</taxon>
        <taxon>Halobacteria</taxon>
        <taxon>Halobacteriales</taxon>
        <taxon>Haloferacaceae</taxon>
        <taxon>Salinirubrum</taxon>
    </lineage>
</organism>
<dbReference type="RefSeq" id="WP_227228587.1">
    <property type="nucleotide sequence ID" value="NZ_JAJCVJ010000001.1"/>
</dbReference>
<evidence type="ECO:0000313" key="2">
    <source>
        <dbReference type="EMBL" id="MFC5366050.1"/>
    </source>
</evidence>
<dbReference type="SUPFAM" id="SSF69118">
    <property type="entry name" value="AhpD-like"/>
    <property type="match status" value="1"/>
</dbReference>
<comment type="caution">
    <text evidence="2">The sequence shown here is derived from an EMBL/GenBank/DDBJ whole genome shotgun (WGS) entry which is preliminary data.</text>
</comment>
<dbReference type="InterPro" id="IPR029032">
    <property type="entry name" value="AhpD-like"/>
</dbReference>
<evidence type="ECO:0000313" key="3">
    <source>
        <dbReference type="Proteomes" id="UP001596201"/>
    </source>
</evidence>
<name>A0ABD5R7T4_9EURY</name>
<gene>
    <name evidence="2" type="ORF">ACFPJ5_03805</name>
</gene>
<feature type="compositionally biased region" description="Polar residues" evidence="1">
    <location>
        <begin position="246"/>
        <end position="255"/>
    </location>
</feature>
<accession>A0ABD5R7T4</accession>
<dbReference type="Gene3D" id="1.20.1290.10">
    <property type="entry name" value="AhpD-like"/>
    <property type="match status" value="1"/>
</dbReference>
<protein>
    <submittedName>
        <fullName evidence="2">Uncharacterized protein</fullName>
    </submittedName>
</protein>
<feature type="compositionally biased region" description="Basic and acidic residues" evidence="1">
    <location>
        <begin position="236"/>
        <end position="245"/>
    </location>
</feature>
<dbReference type="Proteomes" id="UP001596201">
    <property type="component" value="Unassembled WGS sequence"/>
</dbReference>
<sequence>MSLVDPLDAAVLPGDGDYPNLAREVRAAAHAPSLLGRLRGDTASTFSDTDLGECRALLLSASATMATDGDVSAYADRLRGDHDATDEQLVELSGTVADVAELAALAAGTMPGDVPLFTVGTVEETPVLGDIESTLGFLPRHYRLLATDPAGLRRRWEHDRVSLCGPNATDRRYAGLGAAVALGSDYAVRFYRRLLAELGEPDERVFDAVRVAAHATSRSRWRASVGVDDWSSVETTEARPTERGATDSNPEGGTQ</sequence>